<accession>A0ABP7DT71</accession>
<keyword evidence="2" id="KW-1003">Cell membrane</keyword>
<dbReference type="PROSITE" id="PS50850">
    <property type="entry name" value="MFS"/>
    <property type="match status" value="1"/>
</dbReference>
<dbReference type="EMBL" id="BAAAZP010000203">
    <property type="protein sequence ID" value="GAA3709171.1"/>
    <property type="molecule type" value="Genomic_DNA"/>
</dbReference>
<comment type="subcellular location">
    <subcellularLocation>
        <location evidence="1">Cell membrane</location>
        <topology evidence="1">Multi-pass membrane protein</topology>
    </subcellularLocation>
</comment>
<feature type="transmembrane region" description="Helical" evidence="6">
    <location>
        <begin position="374"/>
        <end position="393"/>
    </location>
</feature>
<keyword evidence="3 6" id="KW-0812">Transmembrane</keyword>
<evidence type="ECO:0000259" key="7">
    <source>
        <dbReference type="PROSITE" id="PS50850"/>
    </source>
</evidence>
<feature type="transmembrane region" description="Helical" evidence="6">
    <location>
        <begin position="350"/>
        <end position="368"/>
    </location>
</feature>
<feature type="transmembrane region" description="Helical" evidence="6">
    <location>
        <begin position="259"/>
        <end position="279"/>
    </location>
</feature>
<evidence type="ECO:0000256" key="3">
    <source>
        <dbReference type="ARBA" id="ARBA00022692"/>
    </source>
</evidence>
<keyword evidence="4 6" id="KW-1133">Transmembrane helix</keyword>
<feature type="transmembrane region" description="Helical" evidence="6">
    <location>
        <begin position="311"/>
        <end position="329"/>
    </location>
</feature>
<evidence type="ECO:0000313" key="9">
    <source>
        <dbReference type="Proteomes" id="UP001500902"/>
    </source>
</evidence>
<organism evidence="8 9">
    <name type="scientific">Nonomuraea antimicrobica</name>
    <dbReference type="NCBI Taxonomy" id="561173"/>
    <lineage>
        <taxon>Bacteria</taxon>
        <taxon>Bacillati</taxon>
        <taxon>Actinomycetota</taxon>
        <taxon>Actinomycetes</taxon>
        <taxon>Streptosporangiales</taxon>
        <taxon>Streptosporangiaceae</taxon>
        <taxon>Nonomuraea</taxon>
    </lineage>
</organism>
<name>A0ABP7DT71_9ACTN</name>
<dbReference type="InterPro" id="IPR036259">
    <property type="entry name" value="MFS_trans_sf"/>
</dbReference>
<gene>
    <name evidence="8" type="ORF">GCM10022224_088380</name>
</gene>
<feature type="transmembrane region" description="Helical" evidence="6">
    <location>
        <begin position="82"/>
        <end position="102"/>
    </location>
</feature>
<dbReference type="CDD" id="cd06173">
    <property type="entry name" value="MFS_MefA_like"/>
    <property type="match status" value="1"/>
</dbReference>
<protein>
    <submittedName>
        <fullName evidence="8">MFS transporter</fullName>
    </submittedName>
</protein>
<proteinExistence type="predicted"/>
<dbReference type="Gene3D" id="1.20.1250.20">
    <property type="entry name" value="MFS general substrate transporter like domains"/>
    <property type="match status" value="1"/>
</dbReference>
<dbReference type="Pfam" id="PF07690">
    <property type="entry name" value="MFS_1"/>
    <property type="match status" value="1"/>
</dbReference>
<dbReference type="PANTHER" id="PTHR23513:SF11">
    <property type="entry name" value="STAPHYLOFERRIN A TRANSPORTER"/>
    <property type="match status" value="1"/>
</dbReference>
<reference evidence="9" key="1">
    <citation type="journal article" date="2019" name="Int. J. Syst. Evol. Microbiol.">
        <title>The Global Catalogue of Microorganisms (GCM) 10K type strain sequencing project: providing services to taxonomists for standard genome sequencing and annotation.</title>
        <authorList>
            <consortium name="The Broad Institute Genomics Platform"/>
            <consortium name="The Broad Institute Genome Sequencing Center for Infectious Disease"/>
            <person name="Wu L."/>
            <person name="Ma J."/>
        </authorList>
    </citation>
    <scope>NUCLEOTIDE SEQUENCE [LARGE SCALE GENOMIC DNA]</scope>
    <source>
        <strain evidence="9">JCM 16904</strain>
    </source>
</reference>
<feature type="transmembrane region" description="Helical" evidence="6">
    <location>
        <begin position="36"/>
        <end position="61"/>
    </location>
</feature>
<evidence type="ECO:0000256" key="6">
    <source>
        <dbReference type="SAM" id="Phobius"/>
    </source>
</evidence>
<evidence type="ECO:0000313" key="8">
    <source>
        <dbReference type="EMBL" id="GAA3709171.1"/>
    </source>
</evidence>
<dbReference type="Proteomes" id="UP001500902">
    <property type="component" value="Unassembled WGS sequence"/>
</dbReference>
<comment type="caution">
    <text evidence="8">The sequence shown here is derived from an EMBL/GenBank/DDBJ whole genome shotgun (WGS) entry which is preliminary data.</text>
</comment>
<dbReference type="PANTHER" id="PTHR23513">
    <property type="entry name" value="INTEGRAL MEMBRANE EFFLUX PROTEIN-RELATED"/>
    <property type="match status" value="1"/>
</dbReference>
<evidence type="ECO:0000256" key="5">
    <source>
        <dbReference type="ARBA" id="ARBA00023136"/>
    </source>
</evidence>
<evidence type="ECO:0000256" key="4">
    <source>
        <dbReference type="ARBA" id="ARBA00022989"/>
    </source>
</evidence>
<sequence>MKATGTRPGTRPGTRNVRLLGTAELVSFLGSRASDLAMPLLVLSLTGAAAQAGLVFGLGVLARALTAVPMGVLADRLPPRTALAAVESARAVLVGVFAATVWLDVASLWLICVVTVADGTGGSLFRAAQTVAVKSSVPAEHLSSVLARLQFPQFAATLAGPLVGGSLFAVSPALPFVLDCVSYLVSALCSLALTRPPGGRAPVEAAATPLAGLRLVWRSALLRTVLLWSAATNAALGAVNVAVVVIAGRLGAGADDVGVMMSIGGCGGLIGVACSSYLAGRLSAPLIVRVVSWTVALVPLSFLLLGTTAAIGVALAVMFFALAVGNVVLGTRRIESTPAHLQGSVEGASHLVASAVAPAGPAVVGWALDAAGPPLAMPIVTLIAGVAVLFTLSRTFTERLSRRDS</sequence>
<feature type="domain" description="Major facilitator superfamily (MFS) profile" evidence="7">
    <location>
        <begin position="16"/>
        <end position="396"/>
    </location>
</feature>
<keyword evidence="5 6" id="KW-0472">Membrane</keyword>
<dbReference type="RefSeq" id="WP_344893126.1">
    <property type="nucleotide sequence ID" value="NZ_BAAAZP010000203.1"/>
</dbReference>
<dbReference type="InterPro" id="IPR020846">
    <property type="entry name" value="MFS_dom"/>
</dbReference>
<dbReference type="SUPFAM" id="SSF103473">
    <property type="entry name" value="MFS general substrate transporter"/>
    <property type="match status" value="1"/>
</dbReference>
<feature type="transmembrane region" description="Helical" evidence="6">
    <location>
        <begin position="286"/>
        <end position="305"/>
    </location>
</feature>
<dbReference type="InterPro" id="IPR011701">
    <property type="entry name" value="MFS"/>
</dbReference>
<evidence type="ECO:0000256" key="1">
    <source>
        <dbReference type="ARBA" id="ARBA00004651"/>
    </source>
</evidence>
<feature type="transmembrane region" description="Helical" evidence="6">
    <location>
        <begin position="225"/>
        <end position="247"/>
    </location>
</feature>
<evidence type="ECO:0000256" key="2">
    <source>
        <dbReference type="ARBA" id="ARBA00022475"/>
    </source>
</evidence>
<keyword evidence="9" id="KW-1185">Reference proteome</keyword>